<organism evidence="2 3">
    <name type="scientific">Natronoarchaeum philippinense</name>
    <dbReference type="NCBI Taxonomy" id="558529"/>
    <lineage>
        <taxon>Archaea</taxon>
        <taxon>Methanobacteriati</taxon>
        <taxon>Methanobacteriota</taxon>
        <taxon>Stenosarchaea group</taxon>
        <taxon>Halobacteria</taxon>
        <taxon>Halobacteriales</taxon>
        <taxon>Natronoarchaeaceae</taxon>
    </lineage>
</organism>
<dbReference type="OrthoDB" id="276072at2157"/>
<evidence type="ECO:0000313" key="3">
    <source>
        <dbReference type="Proteomes" id="UP000219453"/>
    </source>
</evidence>
<sequence>MHTAWNDELPHDNIDWSEPTTLDNLTPALTVRMNTEGETEATDKPRTIGLVTSPPNRVDDFIEGHSRGKIAVPDYYKDFSDLEAPTGPSDEQGRETTLTPVILEGGVRALNGKGRYSTDEFTIHDCLPEGAIVRRRINGENYGAAFIAAGITELGI</sequence>
<keyword evidence="3" id="KW-1185">Reference proteome</keyword>
<accession>A0A285NTR0</accession>
<evidence type="ECO:0000256" key="1">
    <source>
        <dbReference type="SAM" id="MobiDB-lite"/>
    </source>
</evidence>
<gene>
    <name evidence="2" type="ORF">SAMN06269185_1606</name>
</gene>
<dbReference type="EMBL" id="OBEJ01000002">
    <property type="protein sequence ID" value="SNZ12313.1"/>
    <property type="molecule type" value="Genomic_DNA"/>
</dbReference>
<proteinExistence type="predicted"/>
<reference evidence="2 3" key="1">
    <citation type="submission" date="2017-09" db="EMBL/GenBank/DDBJ databases">
        <authorList>
            <person name="Ehlers B."/>
            <person name="Leendertz F.H."/>
        </authorList>
    </citation>
    <scope>NUCLEOTIDE SEQUENCE [LARGE SCALE GENOMIC DNA]</scope>
    <source>
        <strain evidence="2 3">DSM 27208</strain>
    </source>
</reference>
<dbReference type="Proteomes" id="UP000219453">
    <property type="component" value="Unassembled WGS sequence"/>
</dbReference>
<dbReference type="AlphaFoldDB" id="A0A285NTR0"/>
<feature type="region of interest" description="Disordered" evidence="1">
    <location>
        <begin position="1"/>
        <end position="21"/>
    </location>
</feature>
<feature type="region of interest" description="Disordered" evidence="1">
    <location>
        <begin position="36"/>
        <end position="63"/>
    </location>
</feature>
<protein>
    <submittedName>
        <fullName evidence="2">Uncharacterized protein</fullName>
    </submittedName>
</protein>
<dbReference type="RefSeq" id="WP_097008563.1">
    <property type="nucleotide sequence ID" value="NZ_OBEJ01000002.1"/>
</dbReference>
<name>A0A285NTR0_NATPI</name>
<evidence type="ECO:0000313" key="2">
    <source>
        <dbReference type="EMBL" id="SNZ12313.1"/>
    </source>
</evidence>